<feature type="transmembrane region" description="Helical" evidence="2">
    <location>
        <begin position="474"/>
        <end position="501"/>
    </location>
</feature>
<dbReference type="Proteomes" id="UP001408594">
    <property type="component" value="Unassembled WGS sequence"/>
</dbReference>
<dbReference type="PANTHER" id="PTHR32063:SF11">
    <property type="entry name" value="CATION OR DRUG EFFLUX SYSTEM PROTEIN"/>
    <property type="match status" value="1"/>
</dbReference>
<dbReference type="Gene3D" id="3.30.70.1440">
    <property type="entry name" value="Multidrug efflux transporter AcrB pore domain"/>
    <property type="match status" value="1"/>
</dbReference>
<proteinExistence type="predicted"/>
<dbReference type="PANTHER" id="PTHR32063">
    <property type="match status" value="1"/>
</dbReference>
<dbReference type="RefSeq" id="WP_345551571.1">
    <property type="nucleotide sequence ID" value="NZ_BAABRT010000018.1"/>
</dbReference>
<dbReference type="InterPro" id="IPR027463">
    <property type="entry name" value="AcrB_DN_DC_subdom"/>
</dbReference>
<evidence type="ECO:0000256" key="2">
    <source>
        <dbReference type="SAM" id="Phobius"/>
    </source>
</evidence>
<dbReference type="InterPro" id="IPR000731">
    <property type="entry name" value="SSD"/>
</dbReference>
<organism evidence="4 5">
    <name type="scientific">Microbulbifer aestuariivivens</name>
    <dbReference type="NCBI Taxonomy" id="1908308"/>
    <lineage>
        <taxon>Bacteria</taxon>
        <taxon>Pseudomonadati</taxon>
        <taxon>Pseudomonadota</taxon>
        <taxon>Gammaproteobacteria</taxon>
        <taxon>Cellvibrionales</taxon>
        <taxon>Microbulbiferaceae</taxon>
        <taxon>Microbulbifer</taxon>
    </lineage>
</organism>
<feature type="region of interest" description="Disordered" evidence="1">
    <location>
        <begin position="505"/>
        <end position="543"/>
    </location>
</feature>
<keyword evidence="2" id="KW-1133">Transmembrane helix</keyword>
<keyword evidence="2" id="KW-0472">Membrane</keyword>
<evidence type="ECO:0000259" key="3">
    <source>
        <dbReference type="PROSITE" id="PS50156"/>
    </source>
</evidence>
<dbReference type="PROSITE" id="PS50156">
    <property type="entry name" value="SSD"/>
    <property type="match status" value="1"/>
</dbReference>
<feature type="compositionally biased region" description="Basic and acidic residues" evidence="1">
    <location>
        <begin position="508"/>
        <end position="527"/>
    </location>
</feature>
<dbReference type="Pfam" id="PF00873">
    <property type="entry name" value="ACR_tran"/>
    <property type="match status" value="1"/>
</dbReference>
<dbReference type="InterPro" id="IPR001036">
    <property type="entry name" value="Acrflvin-R"/>
</dbReference>
<feature type="transmembrane region" description="Helical" evidence="2">
    <location>
        <begin position="1040"/>
        <end position="1066"/>
    </location>
</feature>
<dbReference type="PRINTS" id="PR00702">
    <property type="entry name" value="ACRIFLAVINRP"/>
</dbReference>
<feature type="transmembrane region" description="Helical" evidence="2">
    <location>
        <begin position="398"/>
        <end position="421"/>
    </location>
</feature>
<dbReference type="EMBL" id="BAABRT010000018">
    <property type="protein sequence ID" value="GAA5525678.1"/>
    <property type="molecule type" value="Genomic_DNA"/>
</dbReference>
<feature type="domain" description="SSD" evidence="3">
    <location>
        <begin position="336"/>
        <end position="499"/>
    </location>
</feature>
<dbReference type="Gene3D" id="3.30.70.1320">
    <property type="entry name" value="Multidrug efflux transporter AcrB pore domain like"/>
    <property type="match status" value="1"/>
</dbReference>
<feature type="transmembrane region" description="Helical" evidence="2">
    <location>
        <begin position="572"/>
        <end position="595"/>
    </location>
</feature>
<feature type="transmembrane region" description="Helical" evidence="2">
    <location>
        <begin position="907"/>
        <end position="926"/>
    </location>
</feature>
<protein>
    <submittedName>
        <fullName evidence="4">Efflux pump membrane transporter BepG</fullName>
    </submittedName>
</protein>
<comment type="caution">
    <text evidence="4">The sequence shown here is derived from an EMBL/GenBank/DDBJ whole genome shotgun (WGS) entry which is preliminary data.</text>
</comment>
<evidence type="ECO:0000313" key="5">
    <source>
        <dbReference type="Proteomes" id="UP001408594"/>
    </source>
</evidence>
<feature type="transmembrane region" description="Helical" evidence="2">
    <location>
        <begin position="963"/>
        <end position="988"/>
    </location>
</feature>
<evidence type="ECO:0000256" key="1">
    <source>
        <dbReference type="SAM" id="MobiDB-lite"/>
    </source>
</evidence>
<reference evidence="4 5" key="1">
    <citation type="submission" date="2024-02" db="EMBL/GenBank/DDBJ databases">
        <title>Microbulbifer aestuariivivens NBRC 112533.</title>
        <authorList>
            <person name="Ichikawa N."/>
            <person name="Katano-Makiyama Y."/>
            <person name="Hidaka K."/>
        </authorList>
    </citation>
    <scope>NUCLEOTIDE SEQUENCE [LARGE SCALE GENOMIC DNA]</scope>
    <source>
        <strain evidence="4 5">NBRC 112533</strain>
    </source>
</reference>
<feature type="transmembrane region" description="Helical" evidence="2">
    <location>
        <begin position="12"/>
        <end position="31"/>
    </location>
</feature>
<feature type="transmembrane region" description="Helical" evidence="2">
    <location>
        <begin position="442"/>
        <end position="462"/>
    </location>
</feature>
<feature type="transmembrane region" description="Helical" evidence="2">
    <location>
        <begin position="345"/>
        <end position="364"/>
    </location>
</feature>
<dbReference type="NCBIfam" id="NF000282">
    <property type="entry name" value="RND_permease_1"/>
    <property type="match status" value="1"/>
</dbReference>
<dbReference type="SUPFAM" id="SSF82866">
    <property type="entry name" value="Multidrug efflux transporter AcrB transmembrane domain"/>
    <property type="match status" value="2"/>
</dbReference>
<dbReference type="SUPFAM" id="SSF82714">
    <property type="entry name" value="Multidrug efflux transporter AcrB TolC docking domain, DN and DC subdomains"/>
    <property type="match status" value="2"/>
</dbReference>
<keyword evidence="2" id="KW-0812">Transmembrane</keyword>
<keyword evidence="5" id="KW-1185">Reference proteome</keyword>
<dbReference type="Gene3D" id="3.30.2090.10">
    <property type="entry name" value="Multidrug efflux transporter AcrB TolC docking domain, DN and DC subdomains"/>
    <property type="match status" value="2"/>
</dbReference>
<gene>
    <name evidence="4" type="primary">bepG</name>
    <name evidence="4" type="ORF">Maes01_02250</name>
</gene>
<accession>A0ABP9WR50</accession>
<name>A0ABP9WR50_9GAMM</name>
<feature type="transmembrane region" description="Helical" evidence="2">
    <location>
        <begin position="371"/>
        <end position="392"/>
    </location>
</feature>
<sequence length="1086" mass="116529">MISAFCIRRPRFAFVVSILITLAGLLSLPLLPVAQFPDIAPPTVSVQTLYSGASAEVMRDSVAVPIESAVNGVEGMKYMSSTSSNDGTYNLEVVFESGTDGDIAQVNVQNRVQEASPQLPSEVMRNGVVVRKKSTDILLVVNLFAGEGAGEGIDGLFLANYSEIFIKDELARIDGVSEVAILGAQNYAMRIWLNPDRMASLDVTAQDVISAIEAQNVQVAAGKIGAAPIRKDQQFEYSLLVQGRLEDASEFERISIRAKPDGGIVRLEDIARVELGSEMYSAFGLLDDQPSAVMAIYQLPDANAVDVAERIRARVEELSQRFPEGLRAEIIYDTTDFVRASIAEVIDTLLIAIILVVAVVFLFLQDWRASLIPAIAIPVSLIGTFALMLALGMTINTVTLFALILAIGIVVDDAVIVVENTQRLLDEGLSAREAALQSMREVTGPVIATTAVLLAVFVPVMLMPGLTGKMYQQFAITISIAVVISSVNALTLSPALCSLLLKAPGGEKGGEHSGEKIRDDAGKKADEGNSEEPGAIESEQPGLSGQETHGVFGFFNRFLHVTSSFYLSIVRFFVKLPLLGLATIVGSFLLCAWLFSAVPTGFVPDEDKGFFMMNIQLPEGASLERTTAVVKNLSTSILDLEGVAHVMSVPGYNLIAGTIASNSALAIVILDPWDARTDPELFQMPIMARVQQLSNAVEQAKIQAFPVPALPGLGTIGGFSFVLEDLQGGSVVQLAEVTGNLIGEANRVPEIAAAFTTYQASTPQLRMTLDKDRIHVMDLKLTDVYTALQAFLGGVYVNDFNRYGKVFRVMVQADAQFRDRTEVFSGFFVRNSQGGLVPVSSVSRVEPIVGPLTIDRYNLYNSITINGNAAPGFSSGDAMKAMEELGGRLPQGYGFEWTGSSLEEIEAGGMAPILFSLAVLFAYLFLVAQYESWAIPLAVLLAIPIALAGGLLATLVTGLDNNLYTQIGLVLLIAMAAKTAILMVEFAVLQRDKGMSIEEAALEATRLRFRAVVMTALSFVLGIFPLVVATGPGAVSRVSLGLVVFGGMLAATLFSTFLVPIFYSLIQRLREWGKGRRGTPAAIDVS</sequence>
<feature type="transmembrane region" description="Helical" evidence="2">
    <location>
        <begin position="1009"/>
        <end position="1028"/>
    </location>
</feature>
<feature type="transmembrane region" description="Helical" evidence="2">
    <location>
        <begin position="933"/>
        <end position="957"/>
    </location>
</feature>
<dbReference type="Gene3D" id="1.20.1640.10">
    <property type="entry name" value="Multidrug efflux transporter AcrB transmembrane domain"/>
    <property type="match status" value="2"/>
</dbReference>
<evidence type="ECO:0000313" key="4">
    <source>
        <dbReference type="EMBL" id="GAA5525678.1"/>
    </source>
</evidence>
<dbReference type="SUPFAM" id="SSF82693">
    <property type="entry name" value="Multidrug efflux transporter AcrB pore domain, PN1, PN2, PC1 and PC2 subdomains"/>
    <property type="match status" value="3"/>
</dbReference>
<dbReference type="Gene3D" id="3.30.70.1430">
    <property type="entry name" value="Multidrug efflux transporter AcrB pore domain"/>
    <property type="match status" value="2"/>
</dbReference>